<feature type="region of interest" description="Disordered" evidence="7">
    <location>
        <begin position="130"/>
        <end position="172"/>
    </location>
</feature>
<evidence type="ECO:0000313" key="8">
    <source>
        <dbReference type="EMBL" id="PFH35588.1"/>
    </source>
</evidence>
<dbReference type="Proteomes" id="UP000224006">
    <property type="component" value="Chromosome IV"/>
</dbReference>
<evidence type="ECO:0000256" key="1">
    <source>
        <dbReference type="ARBA" id="ARBA00022722"/>
    </source>
</evidence>
<dbReference type="KEGG" id="bbes:BESB_052390"/>
<gene>
    <name evidence="8" type="ORF">BESB_052390</name>
</gene>
<dbReference type="Gene3D" id="3.90.1140.10">
    <property type="entry name" value="Cyclic phosphodiesterase"/>
    <property type="match status" value="1"/>
</dbReference>
<feature type="compositionally biased region" description="Low complexity" evidence="7">
    <location>
        <begin position="140"/>
        <end position="152"/>
    </location>
</feature>
<evidence type="ECO:0000256" key="3">
    <source>
        <dbReference type="ARBA" id="ARBA00023239"/>
    </source>
</evidence>
<dbReference type="STRING" id="94643.A0A2A9MAT5"/>
<feature type="region of interest" description="Disordered" evidence="7">
    <location>
        <begin position="358"/>
        <end position="394"/>
    </location>
</feature>
<reference evidence="8 9" key="1">
    <citation type="submission" date="2017-09" db="EMBL/GenBank/DDBJ databases">
        <title>Genome sequencing of Besnoitia besnoiti strain Bb-Ger1.</title>
        <authorList>
            <person name="Schares G."/>
            <person name="Venepally P."/>
            <person name="Lorenzi H.A."/>
        </authorList>
    </citation>
    <scope>NUCLEOTIDE SEQUENCE [LARGE SCALE GENOMIC DNA]</scope>
    <source>
        <strain evidence="8 9">Bb-Ger1</strain>
    </source>
</reference>
<evidence type="ECO:0000256" key="7">
    <source>
        <dbReference type="SAM" id="MobiDB-lite"/>
    </source>
</evidence>
<keyword evidence="1" id="KW-0540">Nuclease</keyword>
<protein>
    <recommendedName>
        <fullName evidence="5">U6 snRNA phosphodiesterase 1</fullName>
    </recommendedName>
    <alternativeName>
        <fullName evidence="6">3'-5' RNA exonuclease USB1</fullName>
    </alternativeName>
</protein>
<dbReference type="PANTHER" id="PTHR13522:SF3">
    <property type="entry name" value="U6 SNRNA PHOSPHODIESTERASE 1"/>
    <property type="match status" value="1"/>
</dbReference>
<dbReference type="OrthoDB" id="49151at2759"/>
<dbReference type="RefSeq" id="XP_029219597.1">
    <property type="nucleotide sequence ID" value="XM_029363674.1"/>
</dbReference>
<organism evidence="8 9">
    <name type="scientific">Besnoitia besnoiti</name>
    <name type="common">Apicomplexan protozoan</name>
    <dbReference type="NCBI Taxonomy" id="94643"/>
    <lineage>
        <taxon>Eukaryota</taxon>
        <taxon>Sar</taxon>
        <taxon>Alveolata</taxon>
        <taxon>Apicomplexa</taxon>
        <taxon>Conoidasida</taxon>
        <taxon>Coccidia</taxon>
        <taxon>Eucoccidiorida</taxon>
        <taxon>Eimeriorina</taxon>
        <taxon>Sarcocystidae</taxon>
        <taxon>Besnoitia</taxon>
    </lineage>
</organism>
<dbReference type="AlphaFoldDB" id="A0A2A9MAT5"/>
<proteinExistence type="predicted"/>
<comment type="caution">
    <text evidence="8">The sequence shown here is derived from an EMBL/GenBank/DDBJ whole genome shotgun (WGS) entry which is preliminary data.</text>
</comment>
<evidence type="ECO:0000313" key="9">
    <source>
        <dbReference type="Proteomes" id="UP000224006"/>
    </source>
</evidence>
<evidence type="ECO:0000256" key="6">
    <source>
        <dbReference type="ARBA" id="ARBA00030030"/>
    </source>
</evidence>
<keyword evidence="3" id="KW-0456">Lyase</keyword>
<keyword evidence="9" id="KW-1185">Reference proteome</keyword>
<dbReference type="PANTHER" id="PTHR13522">
    <property type="entry name" value="U6 SNRNA PHOSPHODIESTERASE 1"/>
    <property type="match status" value="1"/>
</dbReference>
<dbReference type="Pfam" id="PF09749">
    <property type="entry name" value="HVSL"/>
    <property type="match status" value="2"/>
</dbReference>
<dbReference type="VEuPathDB" id="ToxoDB:BESB_052390"/>
<feature type="region of interest" description="Disordered" evidence="7">
    <location>
        <begin position="290"/>
        <end position="319"/>
    </location>
</feature>
<dbReference type="GO" id="GO:0016829">
    <property type="term" value="F:lyase activity"/>
    <property type="evidence" value="ECO:0007669"/>
    <property type="project" value="UniProtKB-KW"/>
</dbReference>
<keyword evidence="2" id="KW-0378">Hydrolase</keyword>
<evidence type="ECO:0000256" key="2">
    <source>
        <dbReference type="ARBA" id="ARBA00022801"/>
    </source>
</evidence>
<keyword evidence="4" id="KW-0539">Nucleus</keyword>
<dbReference type="GO" id="GO:0005634">
    <property type="term" value="C:nucleus"/>
    <property type="evidence" value="ECO:0007669"/>
    <property type="project" value="TreeGrafter"/>
</dbReference>
<dbReference type="EMBL" id="NWUJ01000004">
    <property type="protein sequence ID" value="PFH35588.1"/>
    <property type="molecule type" value="Genomic_DNA"/>
</dbReference>
<dbReference type="GeneID" id="40310168"/>
<sequence>MTLCGLVEDSSARGKVEPEPAALDLQPRARKRQIPHAEGNFATFVYVPVPRKVVDDSVQTAVDSLRQLCELTNDLQVPEETGGLLSFSSANTDEASPPGVPLENAVNSTVGTDVNADNSGGAACPVCSRSGERQAGRLESTSPASSWLTSSTEEADENLETHRKRKQRTADQVSDSSNLHLSLCRTFMLQYHLIEPFLAKLSAKLKQWKGFTLELQNQVDIFSNDDHSCFFAAVSVSPICASRLVAPLVADINEVVTSFGGTALSVRPFRPHVSMAWTAEDIRPALLSVSRETSECTNTPAESSSSSPHSSADTAVESPPRWWPAVGQALKKLRAQPGSDAAAEERAVHTDAAQLHAEQSEANAQVGGRPNELENAQDSTAETETDAPPQAAPVPLNRAQPVMLYSTGLARFLMCSKKKSMHHPQLDYLDPSTAPALFRYCQEVSLFNQATLAVGERGGLACCYRAGTAVMNSFAVLRRLSSKSTNDTILTFGKVTFAESVTEATGGAV</sequence>
<evidence type="ECO:0000256" key="4">
    <source>
        <dbReference type="ARBA" id="ARBA00023242"/>
    </source>
</evidence>
<name>A0A2A9MAT5_BESBE</name>
<dbReference type="GO" id="GO:0034477">
    <property type="term" value="P:U6 snRNA 3'-end processing"/>
    <property type="evidence" value="ECO:0007669"/>
    <property type="project" value="InterPro"/>
</dbReference>
<dbReference type="GO" id="GO:0000175">
    <property type="term" value="F:3'-5'-RNA exonuclease activity"/>
    <property type="evidence" value="ECO:0007669"/>
    <property type="project" value="TreeGrafter"/>
</dbReference>
<accession>A0A2A9MAT5</accession>
<evidence type="ECO:0000256" key="5">
    <source>
        <dbReference type="ARBA" id="ARBA00029543"/>
    </source>
</evidence>
<dbReference type="InterPro" id="IPR027521">
    <property type="entry name" value="Usb1"/>
</dbReference>